<dbReference type="EMBL" id="DRNZ01000309">
    <property type="protein sequence ID" value="HHO58519.1"/>
    <property type="molecule type" value="Genomic_DNA"/>
</dbReference>
<name>A0A7C5WVW4_9DEIN</name>
<organism evidence="1">
    <name type="scientific">Oceanithermus profundus</name>
    <dbReference type="NCBI Taxonomy" id="187137"/>
    <lineage>
        <taxon>Bacteria</taxon>
        <taxon>Thermotogati</taxon>
        <taxon>Deinococcota</taxon>
        <taxon>Deinococci</taxon>
        <taxon>Thermales</taxon>
        <taxon>Thermaceae</taxon>
        <taxon>Oceanithermus</taxon>
    </lineage>
</organism>
<accession>A0A7C5WVW4</accession>
<proteinExistence type="predicted"/>
<gene>
    <name evidence="1" type="ORF">ENJ85_05025</name>
</gene>
<dbReference type="Proteomes" id="UP000886105">
    <property type="component" value="Unassembled WGS sequence"/>
</dbReference>
<dbReference type="AlphaFoldDB" id="A0A7C5WVW4"/>
<protein>
    <submittedName>
        <fullName evidence="1">Uncharacterized protein</fullName>
    </submittedName>
</protein>
<reference evidence="1" key="1">
    <citation type="journal article" date="2020" name="mSystems">
        <title>Genome- and Community-Level Interaction Insights into Carbon Utilization and Element Cycling Functions of Hydrothermarchaeota in Hydrothermal Sediment.</title>
        <authorList>
            <person name="Zhou Z."/>
            <person name="Liu Y."/>
            <person name="Xu W."/>
            <person name="Pan J."/>
            <person name="Luo Z.H."/>
            <person name="Li M."/>
        </authorList>
    </citation>
    <scope>NUCLEOTIDE SEQUENCE [LARGE SCALE GENOMIC DNA]</scope>
    <source>
        <strain evidence="1">HyVt-523</strain>
    </source>
</reference>
<comment type="caution">
    <text evidence="1">The sequence shown here is derived from an EMBL/GenBank/DDBJ whole genome shotgun (WGS) entry which is preliminary data.</text>
</comment>
<sequence length="303" mass="32502">MEDSRKLVTVGLGVGALATVAYFLMRSAKAAPRSGGSTPSPCDNAPPDTLCVLPECVGVKYGNPWVVDVAAPAVVTPVGSSDELPIPGTPILNNDPEVLNASLDRVVRDALQEFLPDCYQKAYGQAFWLDLYMADNPLPQLTTNNRKTWYGQLTDYTKQVQAAANAASEKVGKSFRDLATDLGTLTLGAFMARFGLDPTYEPVEVSTPPGASSQDKNVLKGLQYDLSQETMDAFREDFDQVMDYLSEFGWSINALNLTAGDPGPEVRQVDREAMAFAAASSALSMVPWRAWVASAGGYALEGA</sequence>
<evidence type="ECO:0000313" key="1">
    <source>
        <dbReference type="EMBL" id="HHO58519.1"/>
    </source>
</evidence>